<feature type="domain" description="Transglutaminase-like" evidence="1">
    <location>
        <begin position="185"/>
        <end position="259"/>
    </location>
</feature>
<dbReference type="InterPro" id="IPR013589">
    <property type="entry name" value="Bac_transglu_N"/>
</dbReference>
<sequence length="309" mass="33972">MNPIFDIVHTTTHRYRKPVSFGPHRVMFRPRGSHDLRVLATDLQVSPAADVQMVQDVFSNSIALVQPQSDAEELRITCAFTLEHAGSFNLELPMERAALAYPFAYSVADRVDLEHYLRPQYTDPDGALQDWARQFLRDPQAFIEDGEGARLLGSREILVAMTHHIKATLAYAARDEEGTQPPVETLRLGSGSCRDFALLMMEAARRLGYASRFVSGYLYDPALDPSQADGAAVVGAGATHAWVQVYLPGPGWVAFDPTNALFGGHHLIRVATARDPAQAAPVSGVWVGEPDDYLGMTVDVQVTRRQAAD</sequence>
<gene>
    <name evidence="2" type="ORF">GAK30_00408</name>
</gene>
<dbReference type="Proteomes" id="UP000461670">
    <property type="component" value="Unassembled WGS sequence"/>
</dbReference>
<evidence type="ECO:0000259" key="1">
    <source>
        <dbReference type="SMART" id="SM00460"/>
    </source>
</evidence>
<dbReference type="InterPro" id="IPR038765">
    <property type="entry name" value="Papain-like_cys_pep_sf"/>
</dbReference>
<dbReference type="Pfam" id="PF08379">
    <property type="entry name" value="Bact_transglu_N"/>
    <property type="match status" value="1"/>
</dbReference>
<proteinExistence type="predicted"/>
<protein>
    <recommendedName>
        <fullName evidence="1">Transglutaminase-like domain-containing protein</fullName>
    </recommendedName>
</protein>
<dbReference type="InterPro" id="IPR002931">
    <property type="entry name" value="Transglutaminase-like"/>
</dbReference>
<comment type="caution">
    <text evidence="2">The sequence shown here is derived from an EMBL/GenBank/DDBJ whole genome shotgun (WGS) entry which is preliminary data.</text>
</comment>
<dbReference type="PANTHER" id="PTHR33490:SF1">
    <property type="entry name" value="SLL1233 PROTEIN"/>
    <property type="match status" value="1"/>
</dbReference>
<dbReference type="AlphaFoldDB" id="A0A7V8JRW9"/>
<dbReference type="Gene3D" id="3.10.620.30">
    <property type="match status" value="1"/>
</dbReference>
<dbReference type="SUPFAM" id="SSF54001">
    <property type="entry name" value="Cysteine proteinases"/>
    <property type="match status" value="1"/>
</dbReference>
<accession>A0A7V8JRW9</accession>
<dbReference type="PANTHER" id="PTHR33490">
    <property type="entry name" value="BLR5614 PROTEIN-RELATED"/>
    <property type="match status" value="1"/>
</dbReference>
<name>A0A7V8JRW9_9BURK</name>
<dbReference type="SMART" id="SM00460">
    <property type="entry name" value="TGc"/>
    <property type="match status" value="1"/>
</dbReference>
<reference evidence="3" key="1">
    <citation type="journal article" date="2020" name="MBio">
        <title>Horizontal gene transfer to a defensive symbiont with a reduced genome amongst a multipartite beetle microbiome.</title>
        <authorList>
            <person name="Waterworth S.C."/>
            <person name="Florez L.V."/>
            <person name="Rees E.R."/>
            <person name="Hertweck C."/>
            <person name="Kaltenpoth M."/>
            <person name="Kwan J.C."/>
        </authorList>
    </citation>
    <scope>NUCLEOTIDE SEQUENCE [LARGE SCALE GENOMIC DNA]</scope>
</reference>
<evidence type="ECO:0000313" key="2">
    <source>
        <dbReference type="EMBL" id="KAF1023457.1"/>
    </source>
</evidence>
<evidence type="ECO:0000313" key="3">
    <source>
        <dbReference type="Proteomes" id="UP000461670"/>
    </source>
</evidence>
<organism evidence="2 3">
    <name type="scientific">Paracidovorax wautersii</name>
    <dbReference type="NCBI Taxonomy" id="1177982"/>
    <lineage>
        <taxon>Bacteria</taxon>
        <taxon>Pseudomonadati</taxon>
        <taxon>Pseudomonadota</taxon>
        <taxon>Betaproteobacteria</taxon>
        <taxon>Burkholderiales</taxon>
        <taxon>Comamonadaceae</taxon>
        <taxon>Paracidovorax</taxon>
    </lineage>
</organism>
<dbReference type="EMBL" id="WNDQ01000004">
    <property type="protein sequence ID" value="KAF1023457.1"/>
    <property type="molecule type" value="Genomic_DNA"/>
</dbReference>
<dbReference type="Pfam" id="PF01841">
    <property type="entry name" value="Transglut_core"/>
    <property type="match status" value="1"/>
</dbReference>